<name>A0A2G5F5A1_AQUCA</name>
<dbReference type="Gene3D" id="2.120.10.80">
    <property type="entry name" value="Kelch-type beta propeller"/>
    <property type="match status" value="2"/>
</dbReference>
<dbReference type="OrthoDB" id="10251809at2759"/>
<organism evidence="4 5">
    <name type="scientific">Aquilegia coerulea</name>
    <name type="common">Rocky mountain columbine</name>
    <dbReference type="NCBI Taxonomy" id="218851"/>
    <lineage>
        <taxon>Eukaryota</taxon>
        <taxon>Viridiplantae</taxon>
        <taxon>Streptophyta</taxon>
        <taxon>Embryophyta</taxon>
        <taxon>Tracheophyta</taxon>
        <taxon>Spermatophyta</taxon>
        <taxon>Magnoliopsida</taxon>
        <taxon>Ranunculales</taxon>
        <taxon>Ranunculaceae</taxon>
        <taxon>Thalictroideae</taxon>
        <taxon>Aquilegia</taxon>
    </lineage>
</organism>
<dbReference type="Pfam" id="PF24681">
    <property type="entry name" value="Kelch_KLHDC2_KLHL20_DRC7"/>
    <property type="match status" value="1"/>
</dbReference>
<feature type="compositionally biased region" description="Basic and acidic residues" evidence="3">
    <location>
        <begin position="560"/>
        <end position="578"/>
    </location>
</feature>
<dbReference type="SUPFAM" id="SSF117281">
    <property type="entry name" value="Kelch motif"/>
    <property type="match status" value="1"/>
</dbReference>
<feature type="region of interest" description="Disordered" evidence="3">
    <location>
        <begin position="521"/>
        <end position="622"/>
    </location>
</feature>
<dbReference type="PANTHER" id="PTHR46093">
    <property type="entry name" value="ACYL-COA-BINDING DOMAIN-CONTAINING PROTEIN 5"/>
    <property type="match status" value="1"/>
</dbReference>
<dbReference type="FunCoup" id="A0A2G5F5A1">
    <property type="interactions" value="1226"/>
</dbReference>
<protein>
    <submittedName>
        <fullName evidence="4">Uncharacterized protein</fullName>
    </submittedName>
</protein>
<proteinExistence type="predicted"/>
<gene>
    <name evidence="4" type="ORF">AQUCO_00200865v1</name>
</gene>
<dbReference type="AlphaFoldDB" id="A0A2G5F5A1"/>
<evidence type="ECO:0000256" key="1">
    <source>
        <dbReference type="ARBA" id="ARBA00022441"/>
    </source>
</evidence>
<evidence type="ECO:0000256" key="3">
    <source>
        <dbReference type="SAM" id="MobiDB-lite"/>
    </source>
</evidence>
<sequence length="622" mass="68817">MRWERLHLNARLRESPDGKKSPGRKGGIFGPGNRWGHTCNSVRGGKFLYVFGGYGQDNCQTNDVYVFDTIRQTWSRPMVKGTPPSPRDSHSCTTVGNNLFVFGGTDGRDPLNDLHILDTSTNTWISPSLRGEVPETREGHSAALVGKRLFVFGGCGKSRDSSNEVYYNDLYILDTENLVWRRAMTSGKQPSARDSHTCSSWTNKVIVVAGEDASDYYLSDVHILDTDTLVWKQLSTMGQKLPPRAGHSTVTLGKNLFVFGGFTDERNLYDDLYMLNMENAVWTKVSTSGQGPSARFSVAGDCLDARKGVLVFIGGCNQQLEALDDMYYLHTDIVMENGQDEPRHEKLSLRKELKRKCQEEQHLPASLSANHEDVHKMGRMLDMSQIPSLADKKNSTLYEIRSSQEQIFEAKVTEAFHYGYTIETNINGKPLRGIVFSYKPGFAHASNSYPSRKSSSDEVGEENLNDDDKFQSGIAAHTQQAAIDNTQNDILHGKESQESPLEITPASATVNATPVDVSLSHMATGNSETSTLPLSLKDESIPDPPSPLKDESSCDPPSPPKDESIRDSPSHSPKDVIGHDLPSPSPKDERRHDQPNGETAKEMFTSSQRQVVDEPASSTKEA</sequence>
<feature type="compositionally biased region" description="Polar residues" evidence="3">
    <location>
        <begin position="604"/>
        <end position="622"/>
    </location>
</feature>
<accession>A0A2G5F5A1</accession>
<dbReference type="InterPro" id="IPR015915">
    <property type="entry name" value="Kelch-typ_b-propeller"/>
</dbReference>
<feature type="region of interest" description="Disordered" evidence="3">
    <location>
        <begin position="446"/>
        <end position="468"/>
    </location>
</feature>
<dbReference type="STRING" id="218851.A0A2G5F5A1"/>
<feature type="compositionally biased region" description="Basic and acidic residues" evidence="3">
    <location>
        <begin position="586"/>
        <end position="601"/>
    </location>
</feature>
<dbReference type="PANTHER" id="PTHR46093:SF3">
    <property type="entry name" value="ACYL-COA-BINDING DOMAIN-CONTAINING PROTEIN 4"/>
    <property type="match status" value="1"/>
</dbReference>
<feature type="compositionally biased region" description="Polar residues" evidence="3">
    <location>
        <begin position="521"/>
        <end position="533"/>
    </location>
</feature>
<keyword evidence="2" id="KW-0677">Repeat</keyword>
<evidence type="ECO:0000313" key="5">
    <source>
        <dbReference type="Proteomes" id="UP000230069"/>
    </source>
</evidence>
<reference evidence="4 5" key="1">
    <citation type="submission" date="2017-09" db="EMBL/GenBank/DDBJ databases">
        <title>WGS assembly of Aquilegia coerulea Goldsmith.</title>
        <authorList>
            <person name="Hodges S."/>
            <person name="Kramer E."/>
            <person name="Nordborg M."/>
            <person name="Tomkins J."/>
            <person name="Borevitz J."/>
            <person name="Derieg N."/>
            <person name="Yan J."/>
            <person name="Mihaltcheva S."/>
            <person name="Hayes R.D."/>
            <person name="Rokhsar D."/>
        </authorList>
    </citation>
    <scope>NUCLEOTIDE SEQUENCE [LARGE SCALE GENOMIC DNA]</scope>
    <source>
        <strain evidence="5">cv. Goldsmith</strain>
    </source>
</reference>
<dbReference type="EMBL" id="KZ305019">
    <property type="protein sequence ID" value="PIA63126.1"/>
    <property type="molecule type" value="Genomic_DNA"/>
</dbReference>
<keyword evidence="1" id="KW-0880">Kelch repeat</keyword>
<keyword evidence="5" id="KW-1185">Reference proteome</keyword>
<evidence type="ECO:0000256" key="2">
    <source>
        <dbReference type="ARBA" id="ARBA00022737"/>
    </source>
</evidence>
<evidence type="ECO:0000313" key="4">
    <source>
        <dbReference type="EMBL" id="PIA63126.1"/>
    </source>
</evidence>
<dbReference type="Proteomes" id="UP000230069">
    <property type="component" value="Unassembled WGS sequence"/>
</dbReference>
<dbReference type="InParanoid" id="A0A2G5F5A1"/>